<dbReference type="Proteomes" id="UP000198680">
    <property type="component" value="Unassembled WGS sequence"/>
</dbReference>
<dbReference type="SUPFAM" id="SSF55729">
    <property type="entry name" value="Acyl-CoA N-acyltransferases (Nat)"/>
    <property type="match status" value="1"/>
</dbReference>
<dbReference type="PANTHER" id="PTHR31435:SF10">
    <property type="entry name" value="BSR4717 PROTEIN"/>
    <property type="match status" value="1"/>
</dbReference>
<proteinExistence type="predicted"/>
<evidence type="ECO:0000313" key="3">
    <source>
        <dbReference type="Proteomes" id="UP000198680"/>
    </source>
</evidence>
<gene>
    <name evidence="2" type="ORF">SAMN05660642_00282</name>
</gene>
<dbReference type="STRING" id="1137991.SAMN05660642_00282"/>
<dbReference type="InterPro" id="IPR016181">
    <property type="entry name" value="Acyl_CoA_acyltransferase"/>
</dbReference>
<dbReference type="AlphaFoldDB" id="A0A1G9L5B4"/>
<accession>A0A1G9L5B4</accession>
<sequence>MELTVTDVPEAGRYEARAGDRVLGLANYQRRGDRVVFTHTEVDPDAEGSGVGSTLVRGALDDVRAHGRQVVPRCSFVRAWIDRHPDYADLVDASA</sequence>
<dbReference type="RefSeq" id="WP_091212821.1">
    <property type="nucleotide sequence ID" value="NZ_FNHE01000001.1"/>
</dbReference>
<dbReference type="PANTHER" id="PTHR31435">
    <property type="entry name" value="PROTEIN NATD1"/>
    <property type="match status" value="1"/>
</dbReference>
<dbReference type="EMBL" id="FNHE01000001">
    <property type="protein sequence ID" value="SDL57121.1"/>
    <property type="molecule type" value="Genomic_DNA"/>
</dbReference>
<dbReference type="PROSITE" id="PS51729">
    <property type="entry name" value="GNAT_YJDJ"/>
    <property type="match status" value="1"/>
</dbReference>
<dbReference type="CDD" id="cd04301">
    <property type="entry name" value="NAT_SF"/>
    <property type="match status" value="1"/>
</dbReference>
<keyword evidence="3" id="KW-1185">Reference proteome</keyword>
<evidence type="ECO:0000259" key="1">
    <source>
        <dbReference type="PROSITE" id="PS51729"/>
    </source>
</evidence>
<dbReference type="InterPro" id="IPR045057">
    <property type="entry name" value="Gcn5-rel_NAT"/>
</dbReference>
<dbReference type="Gene3D" id="3.40.630.30">
    <property type="match status" value="1"/>
</dbReference>
<reference evidence="3" key="1">
    <citation type="submission" date="2016-10" db="EMBL/GenBank/DDBJ databases">
        <authorList>
            <person name="Varghese N."/>
            <person name="Submissions S."/>
        </authorList>
    </citation>
    <scope>NUCLEOTIDE SEQUENCE [LARGE SCALE GENOMIC DNA]</scope>
    <source>
        <strain evidence="3">DSM 45419</strain>
    </source>
</reference>
<evidence type="ECO:0000313" key="2">
    <source>
        <dbReference type="EMBL" id="SDL57121.1"/>
    </source>
</evidence>
<dbReference type="OrthoDB" id="5405911at2"/>
<feature type="domain" description="N-acetyltransferase" evidence="1">
    <location>
        <begin position="6"/>
        <end position="92"/>
    </location>
</feature>
<protein>
    <recommendedName>
        <fullName evidence="1">N-acetyltransferase domain-containing protein</fullName>
    </recommendedName>
</protein>
<dbReference type="InterPro" id="IPR031165">
    <property type="entry name" value="GNAT_YJDJ"/>
</dbReference>
<organism evidence="2 3">
    <name type="scientific">Geodermatophilus siccatus</name>
    <dbReference type="NCBI Taxonomy" id="1137991"/>
    <lineage>
        <taxon>Bacteria</taxon>
        <taxon>Bacillati</taxon>
        <taxon>Actinomycetota</taxon>
        <taxon>Actinomycetes</taxon>
        <taxon>Geodermatophilales</taxon>
        <taxon>Geodermatophilaceae</taxon>
        <taxon>Geodermatophilus</taxon>
    </lineage>
</organism>
<name>A0A1G9L5B4_9ACTN</name>
<dbReference type="Pfam" id="PF14542">
    <property type="entry name" value="Acetyltransf_CG"/>
    <property type="match status" value="1"/>
</dbReference>